<keyword evidence="2" id="KW-1185">Reference proteome</keyword>
<dbReference type="EMBL" id="GG738845">
    <property type="protein sequence ID" value="EFC50475.1"/>
    <property type="molecule type" value="Genomic_DNA"/>
</dbReference>
<dbReference type="InParanoid" id="D2UYH2"/>
<sequence>MNEQVLSSTLSHFESLFEVLLEKQQETSEQLQEIISERNSIWHEKIIPKIEQLYYKKREFHLNNEFLSLKSNRMDSLVKELIGREDEKQNRLIETRNIVKDKFQDLFKLIGMEMDYLHNLSNSSKIGEDAKIFLKIPKNLDTEGRIDYLLNNVEENIRNEYKDKNQLKYYEIGKKFVEYFNQRENEKIRKNNKIVLKEQKDKPMNEKLNQLRGFIEDTFHFSTRKKSE</sequence>
<evidence type="ECO:0000313" key="2">
    <source>
        <dbReference type="Proteomes" id="UP000006671"/>
    </source>
</evidence>
<protein>
    <submittedName>
        <fullName evidence="1">Predicted protein</fullName>
    </submittedName>
</protein>
<reference evidence="1 2" key="1">
    <citation type="journal article" date="2010" name="Cell">
        <title>The genome of Naegleria gruberi illuminates early eukaryotic versatility.</title>
        <authorList>
            <person name="Fritz-Laylin L.K."/>
            <person name="Prochnik S.E."/>
            <person name="Ginger M.L."/>
            <person name="Dacks J.B."/>
            <person name="Carpenter M.L."/>
            <person name="Field M.C."/>
            <person name="Kuo A."/>
            <person name="Paredez A."/>
            <person name="Chapman J."/>
            <person name="Pham J."/>
            <person name="Shu S."/>
            <person name="Neupane R."/>
            <person name="Cipriano M."/>
            <person name="Mancuso J."/>
            <person name="Tu H."/>
            <person name="Salamov A."/>
            <person name="Lindquist E."/>
            <person name="Shapiro H."/>
            <person name="Lucas S."/>
            <person name="Grigoriev I.V."/>
            <person name="Cande W.Z."/>
            <person name="Fulton C."/>
            <person name="Rokhsar D.S."/>
            <person name="Dawson S.C."/>
        </authorList>
    </citation>
    <scope>NUCLEOTIDE SEQUENCE [LARGE SCALE GENOMIC DNA]</scope>
    <source>
        <strain evidence="1 2">NEG-M</strain>
    </source>
</reference>
<evidence type="ECO:0000313" key="1">
    <source>
        <dbReference type="EMBL" id="EFC50475.1"/>
    </source>
</evidence>
<organism evidence="2">
    <name type="scientific">Naegleria gruberi</name>
    <name type="common">Amoeba</name>
    <dbReference type="NCBI Taxonomy" id="5762"/>
    <lineage>
        <taxon>Eukaryota</taxon>
        <taxon>Discoba</taxon>
        <taxon>Heterolobosea</taxon>
        <taxon>Tetramitia</taxon>
        <taxon>Eutetramitia</taxon>
        <taxon>Vahlkampfiidae</taxon>
        <taxon>Naegleria</taxon>
    </lineage>
</organism>
<dbReference type="AlphaFoldDB" id="D2UYH2"/>
<dbReference type="RefSeq" id="XP_002683219.1">
    <property type="nucleotide sequence ID" value="XM_002683173.1"/>
</dbReference>
<gene>
    <name evidence="1" type="ORF">NAEGRDRAFT_45175</name>
</gene>
<accession>D2UYH2</accession>
<dbReference type="Proteomes" id="UP000006671">
    <property type="component" value="Unassembled WGS sequence"/>
</dbReference>
<dbReference type="GeneID" id="8863832"/>
<dbReference type="VEuPathDB" id="AmoebaDB:NAEGRDRAFT_45175"/>
<proteinExistence type="predicted"/>
<dbReference type="OrthoDB" id="10377153at2759"/>
<name>D2UYH2_NAEGR</name>
<dbReference type="KEGG" id="ngr:NAEGRDRAFT_45175"/>